<dbReference type="CDD" id="cd06471">
    <property type="entry name" value="ACD_LpsHSP_like"/>
    <property type="match status" value="1"/>
</dbReference>
<sequence length="142" mass="16460">MRFMPDVRDDFDLFDDVFDNGFDVPMFNQEPVLKTDVVEKDGKYIMKTDLPGFAKNDVKVTLENGTLSIHASRHENKDEKDKKGKVLRRERRYGSYSRSFYVGNQVKDSDVNASYKDGVLTIELPAKEDKKEIPEKKYIAIE</sequence>
<evidence type="ECO:0000256" key="1">
    <source>
        <dbReference type="PROSITE-ProRule" id="PRU00285"/>
    </source>
</evidence>
<dbReference type="Gene3D" id="2.60.40.790">
    <property type="match status" value="1"/>
</dbReference>
<evidence type="ECO:0000256" key="2">
    <source>
        <dbReference type="RuleBase" id="RU003616"/>
    </source>
</evidence>
<dbReference type="InterPro" id="IPR002068">
    <property type="entry name" value="A-crystallin/Hsp20_dom"/>
</dbReference>
<reference evidence="4 5" key="1">
    <citation type="submission" date="2022-03" db="EMBL/GenBank/DDBJ databases">
        <title>Novel taxa within the pig intestine.</title>
        <authorList>
            <person name="Wylensek D."/>
            <person name="Bishof K."/>
            <person name="Afrizal A."/>
            <person name="Clavel T."/>
        </authorList>
    </citation>
    <scope>NUCLEOTIDE SEQUENCE [LARGE SCALE GENOMIC DNA]</scope>
    <source>
        <strain evidence="4 5">CLA-KB-P133</strain>
    </source>
</reference>
<protein>
    <submittedName>
        <fullName evidence="4">Hsp20/alpha crystallin family protein</fullName>
    </submittedName>
</protein>
<comment type="caution">
    <text evidence="4">The sequence shown here is derived from an EMBL/GenBank/DDBJ whole genome shotgun (WGS) entry which is preliminary data.</text>
</comment>
<organism evidence="4 5">
    <name type="scientific">Grylomicrobium aquisgranensis</name>
    <dbReference type="NCBI Taxonomy" id="2926318"/>
    <lineage>
        <taxon>Bacteria</taxon>
        <taxon>Bacillati</taxon>
        <taxon>Bacillota</taxon>
        <taxon>Erysipelotrichia</taxon>
        <taxon>Erysipelotrichales</taxon>
        <taxon>Erysipelotrichaceae</taxon>
        <taxon>Grylomicrobium</taxon>
    </lineage>
</organism>
<dbReference type="Pfam" id="PF00011">
    <property type="entry name" value="HSP20"/>
    <property type="match status" value="1"/>
</dbReference>
<gene>
    <name evidence="4" type="ORF">MOZ60_01690</name>
</gene>
<feature type="domain" description="SHSP" evidence="3">
    <location>
        <begin position="23"/>
        <end position="142"/>
    </location>
</feature>
<evidence type="ECO:0000313" key="4">
    <source>
        <dbReference type="EMBL" id="MDX8418802.1"/>
    </source>
</evidence>
<dbReference type="AlphaFoldDB" id="A0AB35U4Y8"/>
<dbReference type="Proteomes" id="UP001286174">
    <property type="component" value="Unassembled WGS sequence"/>
</dbReference>
<proteinExistence type="inferred from homology"/>
<dbReference type="SUPFAM" id="SSF49764">
    <property type="entry name" value="HSP20-like chaperones"/>
    <property type="match status" value="1"/>
</dbReference>
<dbReference type="InterPro" id="IPR008978">
    <property type="entry name" value="HSP20-like_chaperone"/>
</dbReference>
<evidence type="ECO:0000313" key="5">
    <source>
        <dbReference type="Proteomes" id="UP001286174"/>
    </source>
</evidence>
<dbReference type="PANTHER" id="PTHR11527">
    <property type="entry name" value="HEAT-SHOCK PROTEIN 20 FAMILY MEMBER"/>
    <property type="match status" value="1"/>
</dbReference>
<comment type="similarity">
    <text evidence="1 2">Belongs to the small heat shock protein (HSP20) family.</text>
</comment>
<dbReference type="EMBL" id="JALBUR010000002">
    <property type="protein sequence ID" value="MDX8418802.1"/>
    <property type="molecule type" value="Genomic_DNA"/>
</dbReference>
<accession>A0AB35U4Y8</accession>
<name>A0AB35U4Y8_9FIRM</name>
<keyword evidence="5" id="KW-1185">Reference proteome</keyword>
<dbReference type="InterPro" id="IPR031107">
    <property type="entry name" value="Small_HSP"/>
</dbReference>
<dbReference type="PROSITE" id="PS01031">
    <property type="entry name" value="SHSP"/>
    <property type="match status" value="1"/>
</dbReference>
<evidence type="ECO:0000259" key="3">
    <source>
        <dbReference type="PROSITE" id="PS01031"/>
    </source>
</evidence>